<proteinExistence type="predicted"/>
<feature type="compositionally biased region" description="Polar residues" evidence="1">
    <location>
        <begin position="88"/>
        <end position="98"/>
    </location>
</feature>
<feature type="compositionally biased region" description="Polar residues" evidence="1">
    <location>
        <begin position="1"/>
        <end position="12"/>
    </location>
</feature>
<feature type="region of interest" description="Disordered" evidence="1">
    <location>
        <begin position="1"/>
        <end position="41"/>
    </location>
</feature>
<reference evidence="2 3" key="1">
    <citation type="journal article" date="2015" name="Proc. Natl. Acad. Sci. U.S.A.">
        <title>The resurrection genome of Boea hygrometrica: A blueprint for survival of dehydration.</title>
        <authorList>
            <person name="Xiao L."/>
            <person name="Yang G."/>
            <person name="Zhang L."/>
            <person name="Yang X."/>
            <person name="Zhao S."/>
            <person name="Ji Z."/>
            <person name="Zhou Q."/>
            <person name="Hu M."/>
            <person name="Wang Y."/>
            <person name="Chen M."/>
            <person name="Xu Y."/>
            <person name="Jin H."/>
            <person name="Xiao X."/>
            <person name="Hu G."/>
            <person name="Bao F."/>
            <person name="Hu Y."/>
            <person name="Wan P."/>
            <person name="Li L."/>
            <person name="Deng X."/>
            <person name="Kuang T."/>
            <person name="Xiang C."/>
            <person name="Zhu J.K."/>
            <person name="Oliver M.J."/>
            <person name="He Y."/>
        </authorList>
    </citation>
    <scope>NUCLEOTIDE SEQUENCE [LARGE SCALE GENOMIC DNA]</scope>
    <source>
        <strain evidence="3">cv. XS01</strain>
    </source>
</reference>
<organism evidence="2 3">
    <name type="scientific">Dorcoceras hygrometricum</name>
    <dbReference type="NCBI Taxonomy" id="472368"/>
    <lineage>
        <taxon>Eukaryota</taxon>
        <taxon>Viridiplantae</taxon>
        <taxon>Streptophyta</taxon>
        <taxon>Embryophyta</taxon>
        <taxon>Tracheophyta</taxon>
        <taxon>Spermatophyta</taxon>
        <taxon>Magnoliopsida</taxon>
        <taxon>eudicotyledons</taxon>
        <taxon>Gunneridae</taxon>
        <taxon>Pentapetalae</taxon>
        <taxon>asterids</taxon>
        <taxon>lamiids</taxon>
        <taxon>Lamiales</taxon>
        <taxon>Gesneriaceae</taxon>
        <taxon>Didymocarpoideae</taxon>
        <taxon>Trichosporeae</taxon>
        <taxon>Loxocarpinae</taxon>
        <taxon>Dorcoceras</taxon>
    </lineage>
</organism>
<feature type="region of interest" description="Disordered" evidence="1">
    <location>
        <begin position="77"/>
        <end position="98"/>
    </location>
</feature>
<dbReference type="AlphaFoldDB" id="A0A2Z7CPK6"/>
<evidence type="ECO:0000256" key="1">
    <source>
        <dbReference type="SAM" id="MobiDB-lite"/>
    </source>
</evidence>
<protein>
    <submittedName>
        <fullName evidence="2">Phospholipid-transporting atpase</fullName>
    </submittedName>
</protein>
<accession>A0A2Z7CPK6</accession>
<gene>
    <name evidence="2" type="ORF">F511_36952</name>
</gene>
<dbReference type="Proteomes" id="UP000250235">
    <property type="component" value="Unassembled WGS sequence"/>
</dbReference>
<keyword evidence="3" id="KW-1185">Reference proteome</keyword>
<evidence type="ECO:0000313" key="3">
    <source>
        <dbReference type="Proteomes" id="UP000250235"/>
    </source>
</evidence>
<evidence type="ECO:0000313" key="2">
    <source>
        <dbReference type="EMBL" id="KZV46726.1"/>
    </source>
</evidence>
<dbReference type="EMBL" id="KQ995396">
    <property type="protein sequence ID" value="KZV46726.1"/>
    <property type="molecule type" value="Genomic_DNA"/>
</dbReference>
<sequence length="98" mass="10513">MQTLASSPSTPATFKPFIRPAPATLGRSPADRTTLGPAVPLGRATAQTVGCMSRTTHANMAVERRTRDAAITSMSHSNCSFDHHRTTFDSNSTPMNRP</sequence>
<name>A0A2Z7CPK6_9LAMI</name>